<dbReference type="PANTHER" id="PTHR41523:SF7">
    <property type="entry name" value="HISTIDINE KINASE"/>
    <property type="match status" value="1"/>
</dbReference>
<proteinExistence type="predicted"/>
<evidence type="ECO:0000259" key="17">
    <source>
        <dbReference type="PROSITE" id="PS50112"/>
    </source>
</evidence>
<keyword evidence="20" id="KW-1185">Reference proteome</keyword>
<dbReference type="SMART" id="SM00086">
    <property type="entry name" value="PAC"/>
    <property type="match status" value="1"/>
</dbReference>
<dbReference type="EMBL" id="CABFPH010000050">
    <property type="protein sequence ID" value="VUD72792.1"/>
    <property type="molecule type" value="Genomic_DNA"/>
</dbReference>
<keyword evidence="14" id="KW-0157">Chromophore</keyword>
<dbReference type="InterPro" id="IPR035965">
    <property type="entry name" value="PAS-like_dom_sf"/>
</dbReference>
<keyword evidence="4" id="KW-0600">Photoreceptor protein</keyword>
<gene>
    <name evidence="19" type="ORF">MET9862_03396</name>
</gene>
<keyword evidence="5" id="KW-0597">Phosphoprotein</keyword>
<evidence type="ECO:0000256" key="8">
    <source>
        <dbReference type="ARBA" id="ARBA00022643"/>
    </source>
</evidence>
<dbReference type="InterPro" id="IPR001610">
    <property type="entry name" value="PAC"/>
</dbReference>
<keyword evidence="7" id="KW-0285">Flavoprotein</keyword>
<evidence type="ECO:0000313" key="20">
    <source>
        <dbReference type="Proteomes" id="UP000410984"/>
    </source>
</evidence>
<evidence type="ECO:0000256" key="3">
    <source>
        <dbReference type="ARBA" id="ARBA00021740"/>
    </source>
</evidence>
<name>A0A509EFG0_9HYPH</name>
<keyword evidence="12 19" id="KW-0418">Kinase</keyword>
<evidence type="ECO:0000259" key="18">
    <source>
        <dbReference type="PROSITE" id="PS50113"/>
    </source>
</evidence>
<evidence type="ECO:0000256" key="14">
    <source>
        <dbReference type="ARBA" id="ARBA00022991"/>
    </source>
</evidence>
<dbReference type="NCBIfam" id="TIGR00229">
    <property type="entry name" value="sensory_box"/>
    <property type="match status" value="1"/>
</dbReference>
<keyword evidence="11" id="KW-0547">Nucleotide-binding</keyword>
<evidence type="ECO:0000256" key="5">
    <source>
        <dbReference type="ARBA" id="ARBA00022553"/>
    </source>
</evidence>
<dbReference type="InterPro" id="IPR000014">
    <property type="entry name" value="PAS"/>
</dbReference>
<accession>A0A509EFG0</accession>
<dbReference type="SMART" id="SM00911">
    <property type="entry name" value="HWE_HK"/>
    <property type="match status" value="1"/>
</dbReference>
<dbReference type="GO" id="GO:0004673">
    <property type="term" value="F:protein histidine kinase activity"/>
    <property type="evidence" value="ECO:0007669"/>
    <property type="project" value="UniProtKB-EC"/>
</dbReference>
<keyword evidence="15" id="KW-0843">Virulence</keyword>
<dbReference type="Proteomes" id="UP000410984">
    <property type="component" value="Unassembled WGS sequence"/>
</dbReference>
<feature type="domain" description="PAS" evidence="17">
    <location>
        <begin position="13"/>
        <end position="88"/>
    </location>
</feature>
<feature type="domain" description="PAC" evidence="18">
    <location>
        <begin position="91"/>
        <end position="143"/>
    </location>
</feature>
<evidence type="ECO:0000256" key="6">
    <source>
        <dbReference type="ARBA" id="ARBA00022606"/>
    </source>
</evidence>
<evidence type="ECO:0000256" key="11">
    <source>
        <dbReference type="ARBA" id="ARBA00022741"/>
    </source>
</evidence>
<comment type="catalytic activity">
    <reaction evidence="1">
        <text>ATP + protein L-histidine = ADP + protein N-phospho-L-histidine.</text>
        <dbReference type="EC" id="2.7.13.3"/>
    </reaction>
</comment>
<evidence type="ECO:0000256" key="4">
    <source>
        <dbReference type="ARBA" id="ARBA00022543"/>
    </source>
</evidence>
<reference evidence="19 20" key="1">
    <citation type="submission" date="2019-06" db="EMBL/GenBank/DDBJ databases">
        <authorList>
            <person name="Rodrigo-Torres L."/>
            <person name="Arahal R. D."/>
            <person name="Lucena T."/>
        </authorList>
    </citation>
    <scope>NUCLEOTIDE SEQUENCE [LARGE SCALE GENOMIC DNA]</scope>
    <source>
        <strain evidence="19 20">SB0023/3</strain>
    </source>
</reference>
<dbReference type="Pfam" id="PF13426">
    <property type="entry name" value="PAS_9"/>
    <property type="match status" value="1"/>
</dbReference>
<keyword evidence="8" id="KW-0288">FMN</keyword>
<dbReference type="AlphaFoldDB" id="A0A509EFG0"/>
<keyword evidence="6" id="KW-0716">Sensory transduction</keyword>
<dbReference type="Gene3D" id="3.30.565.10">
    <property type="entry name" value="Histidine kinase-like ATPase, C-terminal domain"/>
    <property type="match status" value="1"/>
</dbReference>
<dbReference type="InterPro" id="IPR036890">
    <property type="entry name" value="HATPase_C_sf"/>
</dbReference>
<evidence type="ECO:0000256" key="7">
    <source>
        <dbReference type="ARBA" id="ARBA00022630"/>
    </source>
</evidence>
<dbReference type="SMART" id="SM00091">
    <property type="entry name" value="PAS"/>
    <property type="match status" value="1"/>
</dbReference>
<keyword evidence="13" id="KW-0067">ATP-binding</keyword>
<organism evidence="19 20">
    <name type="scientific">Methylobacterium symbioticum</name>
    <dbReference type="NCBI Taxonomy" id="2584084"/>
    <lineage>
        <taxon>Bacteria</taxon>
        <taxon>Pseudomonadati</taxon>
        <taxon>Pseudomonadota</taxon>
        <taxon>Alphaproteobacteria</taxon>
        <taxon>Hyphomicrobiales</taxon>
        <taxon>Methylobacteriaceae</taxon>
        <taxon>Methylobacterium</taxon>
    </lineage>
</organism>
<dbReference type="PROSITE" id="PS50112">
    <property type="entry name" value="PAS"/>
    <property type="match status" value="1"/>
</dbReference>
<keyword evidence="9 19" id="KW-0808">Transferase</keyword>
<dbReference type="EC" id="2.7.13.3" evidence="2"/>
<dbReference type="SUPFAM" id="SSF55785">
    <property type="entry name" value="PYP-like sensor domain (PAS domain)"/>
    <property type="match status" value="1"/>
</dbReference>
<evidence type="ECO:0000256" key="15">
    <source>
        <dbReference type="ARBA" id="ARBA00023026"/>
    </source>
</evidence>
<dbReference type="PANTHER" id="PTHR41523">
    <property type="entry name" value="TWO-COMPONENT SYSTEM SENSOR PROTEIN"/>
    <property type="match status" value="1"/>
</dbReference>
<dbReference type="Gene3D" id="3.30.450.20">
    <property type="entry name" value="PAS domain"/>
    <property type="match status" value="1"/>
</dbReference>
<dbReference type="GO" id="GO:0005524">
    <property type="term" value="F:ATP binding"/>
    <property type="evidence" value="ECO:0007669"/>
    <property type="project" value="UniProtKB-KW"/>
</dbReference>
<evidence type="ECO:0000256" key="9">
    <source>
        <dbReference type="ARBA" id="ARBA00022679"/>
    </source>
</evidence>
<sequence>MADRNAMGTGSADLRLLRAAVEASGEAILITSAELDEPGPRIEYANPAFTRMTGYAAEEVLGRSPRLLQGPGTDRSVLDGLRAALEAGEPTQGEAANYRKDGSTYVVEWLITPVREADGRISHWVSTQRDITERRASEDRQALLVRELHHRVKNTLATVQAVLNATMRSSLSVGEFTRALSGRIASLARTHALITEDLAQAATFEDLLRAELDPYNERGRLTLAGPKVVLPSELAVPVGMALHELTTNALRHGSLAAPNGRLQVTWWIEDGPGGRSLRFDWAEHDGPPAAHPTREGFGSRLLNKVLATQTEAEVTVDFAPDGVRVSVRMPLPEPRG</sequence>
<keyword evidence="10" id="KW-0677">Repeat</keyword>
<evidence type="ECO:0000256" key="10">
    <source>
        <dbReference type="ARBA" id="ARBA00022737"/>
    </source>
</evidence>
<evidence type="ECO:0000256" key="13">
    <source>
        <dbReference type="ARBA" id="ARBA00022840"/>
    </source>
</evidence>
<keyword evidence="16" id="KW-0675">Receptor</keyword>
<dbReference type="PROSITE" id="PS50113">
    <property type="entry name" value="PAC"/>
    <property type="match status" value="1"/>
</dbReference>
<evidence type="ECO:0000256" key="2">
    <source>
        <dbReference type="ARBA" id="ARBA00012438"/>
    </source>
</evidence>
<evidence type="ECO:0000256" key="16">
    <source>
        <dbReference type="ARBA" id="ARBA00023170"/>
    </source>
</evidence>
<evidence type="ECO:0000313" key="19">
    <source>
        <dbReference type="EMBL" id="VUD72792.1"/>
    </source>
</evidence>
<dbReference type="InterPro" id="IPR011102">
    <property type="entry name" value="Sig_transdc_His_kinase_HWE"/>
</dbReference>
<dbReference type="CDD" id="cd00130">
    <property type="entry name" value="PAS"/>
    <property type="match status" value="1"/>
</dbReference>
<dbReference type="GO" id="GO:0009881">
    <property type="term" value="F:photoreceptor activity"/>
    <property type="evidence" value="ECO:0007669"/>
    <property type="project" value="UniProtKB-KW"/>
</dbReference>
<evidence type="ECO:0000256" key="1">
    <source>
        <dbReference type="ARBA" id="ARBA00000085"/>
    </source>
</evidence>
<dbReference type="InterPro" id="IPR000700">
    <property type="entry name" value="PAS-assoc_C"/>
</dbReference>
<evidence type="ECO:0000256" key="12">
    <source>
        <dbReference type="ARBA" id="ARBA00022777"/>
    </source>
</evidence>
<dbReference type="Pfam" id="PF07536">
    <property type="entry name" value="HWE_HK"/>
    <property type="match status" value="1"/>
</dbReference>
<protein>
    <recommendedName>
        <fullName evidence="3">Blue-light-activated histidine kinase</fullName>
        <ecNumber evidence="2">2.7.13.3</ecNumber>
    </recommendedName>
</protein>